<reference evidence="1" key="2">
    <citation type="submission" date="2018-07" db="EMBL/GenBank/DDBJ databases">
        <authorList>
            <consortium name="NCBI Pathogen Detection Project"/>
        </authorList>
    </citation>
    <scope>NUCLEOTIDE SEQUENCE</scope>
    <source>
        <strain evidence="1">11-7712</strain>
    </source>
</reference>
<evidence type="ECO:0000313" key="1">
    <source>
        <dbReference type="EMBL" id="HAE3754676.1"/>
    </source>
</evidence>
<proteinExistence type="predicted"/>
<protein>
    <submittedName>
        <fullName evidence="1">Uncharacterized protein</fullName>
    </submittedName>
</protein>
<reference evidence="1" key="1">
    <citation type="journal article" date="2018" name="Genome Biol.">
        <title>SKESA: strategic k-mer extension for scrupulous assemblies.</title>
        <authorList>
            <person name="Souvorov A."/>
            <person name="Agarwala R."/>
            <person name="Lipman D.J."/>
        </authorList>
    </citation>
    <scope>NUCLEOTIDE SEQUENCE</scope>
    <source>
        <strain evidence="1">11-7712</strain>
    </source>
</reference>
<gene>
    <name evidence="1" type="ORF">G4A16_004559</name>
</gene>
<accession>A0A730ES60</accession>
<comment type="caution">
    <text evidence="1">The sequence shown here is derived from an EMBL/GenBank/DDBJ whole genome shotgun (WGS) entry which is preliminary data.</text>
</comment>
<dbReference type="AlphaFoldDB" id="A0A730ES60"/>
<name>A0A730ES60_SALET</name>
<organism evidence="1">
    <name type="scientific">Salmonella enterica subsp. enterica serovar Cerro</name>
    <dbReference type="NCBI Taxonomy" id="340188"/>
    <lineage>
        <taxon>Bacteria</taxon>
        <taxon>Pseudomonadati</taxon>
        <taxon>Pseudomonadota</taxon>
        <taxon>Gammaproteobacteria</taxon>
        <taxon>Enterobacterales</taxon>
        <taxon>Enterobacteriaceae</taxon>
        <taxon>Salmonella</taxon>
    </lineage>
</organism>
<dbReference type="EMBL" id="DAARSL010000069">
    <property type="protein sequence ID" value="HAE3754676.1"/>
    <property type="molecule type" value="Genomic_DNA"/>
</dbReference>
<sequence length="54" mass="6134">MVYRGGCCWFWLTAAPFVAKLSGAVRARDVMVNQFVISSCYRLSVYQSGYSKLF</sequence>